<gene>
    <name evidence="10" type="ORF">HNP73_001396</name>
</gene>
<dbReference type="InterPro" id="IPR019127">
    <property type="entry name" value="Exosortase"/>
</dbReference>
<dbReference type="AlphaFoldDB" id="A0A840SLI2"/>
<evidence type="ECO:0000259" key="9">
    <source>
        <dbReference type="Pfam" id="PF02517"/>
    </source>
</evidence>
<evidence type="ECO:0000256" key="5">
    <source>
        <dbReference type="ARBA" id="ARBA00022801"/>
    </source>
</evidence>
<keyword evidence="2" id="KW-1003">Cell membrane</keyword>
<feature type="transmembrane region" description="Helical" evidence="8">
    <location>
        <begin position="316"/>
        <end position="337"/>
    </location>
</feature>
<organism evidence="10 11">
    <name type="scientific">Amaricoccus macauensis</name>
    <dbReference type="NCBI Taxonomy" id="57001"/>
    <lineage>
        <taxon>Bacteria</taxon>
        <taxon>Pseudomonadati</taxon>
        <taxon>Pseudomonadota</taxon>
        <taxon>Alphaproteobacteria</taxon>
        <taxon>Rhodobacterales</taxon>
        <taxon>Paracoccaceae</taxon>
        <taxon>Amaricoccus</taxon>
    </lineage>
</organism>
<dbReference type="NCBIfam" id="TIGR04178">
    <property type="entry name" value="exo_archaeo"/>
    <property type="match status" value="1"/>
</dbReference>
<dbReference type="GO" id="GO:0004175">
    <property type="term" value="F:endopeptidase activity"/>
    <property type="evidence" value="ECO:0007669"/>
    <property type="project" value="UniProtKB-ARBA"/>
</dbReference>
<dbReference type="InterPro" id="IPR003675">
    <property type="entry name" value="Rce1/LyrA-like_dom"/>
</dbReference>
<dbReference type="Pfam" id="PF09721">
    <property type="entry name" value="Exosortase_EpsH"/>
    <property type="match status" value="1"/>
</dbReference>
<feature type="transmembrane region" description="Helical" evidence="8">
    <location>
        <begin position="242"/>
        <end position="266"/>
    </location>
</feature>
<sequence length="496" mass="51533">MTDPPFAPAHRLPVFVLALVAVEILTIANVFQFAVDFDCRATGAYGACMAVRNSLGRGMALLAVVALVPALRGLLSGLPPRRPGIWPGVQLAGVGLILLPALASGDFAATFRASLPVWGIGVILATTGTLLWLAPAAHWARLLRPACLAPIALAFAAPELLGLADGLWHGAALPDLTFALVATGLAQFGLVEVFPADRVIRLDDFAIEVAGPCSGMEGMALITALLATHVWIHRRGLRWPHAFALFPLAIAASLGLNALRIGGLVLIGARVSPELAVNGFHSHAGWLAFTLLAFALIALTRLAVLRADTGTRPPNATAALILPFVATMLAALAIDTFTPEPAAWYPLRAAVMLAALLPFAGTWVRLGAPSPHAIALGLVVGIGWLISEPSPAPVGSWVAVRLLGAVLLTPLVEEAFFRGYIQPRLIRAGVPPLLAVVIAAVLFGLLHGRWIAGSLAGAAFGVAALSRGRLADAFVAHAVANATLAAWALVTGEWSV</sequence>
<comment type="caution">
    <text evidence="10">The sequence shown here is derived from an EMBL/GenBank/DDBJ whole genome shotgun (WGS) entry which is preliminary data.</text>
</comment>
<feature type="transmembrane region" description="Helical" evidence="8">
    <location>
        <begin position="55"/>
        <end position="75"/>
    </location>
</feature>
<dbReference type="InterPro" id="IPR026392">
    <property type="entry name" value="Exo/Archaeosortase_dom"/>
</dbReference>
<protein>
    <recommendedName>
        <fullName evidence="9">CAAX prenyl protease 2/Lysostaphin resistance protein A-like domain-containing protein</fullName>
    </recommendedName>
</protein>
<dbReference type="Pfam" id="PF02517">
    <property type="entry name" value="Rce1-like"/>
    <property type="match status" value="1"/>
</dbReference>
<evidence type="ECO:0000313" key="11">
    <source>
        <dbReference type="Proteomes" id="UP000549457"/>
    </source>
</evidence>
<feature type="transmembrane region" description="Helical" evidence="8">
    <location>
        <begin position="286"/>
        <end position="304"/>
    </location>
</feature>
<evidence type="ECO:0000256" key="3">
    <source>
        <dbReference type="ARBA" id="ARBA00022670"/>
    </source>
</evidence>
<reference evidence="10 11" key="1">
    <citation type="submission" date="2020-08" db="EMBL/GenBank/DDBJ databases">
        <title>Genomic Encyclopedia of Type Strains, Phase IV (KMG-IV): sequencing the most valuable type-strain genomes for metagenomic binning, comparative biology and taxonomic classification.</title>
        <authorList>
            <person name="Goeker M."/>
        </authorList>
    </citation>
    <scope>NUCLEOTIDE SEQUENCE [LARGE SCALE GENOMIC DNA]</scope>
    <source>
        <strain evidence="10 11">DSM 101730</strain>
    </source>
</reference>
<feature type="transmembrane region" description="Helical" evidence="8">
    <location>
        <begin position="343"/>
        <end position="364"/>
    </location>
</feature>
<keyword evidence="4 8" id="KW-0812">Transmembrane</keyword>
<comment type="subcellular location">
    <subcellularLocation>
        <location evidence="1">Cell membrane</location>
        <topology evidence="1">Multi-pass membrane protein</topology>
    </subcellularLocation>
</comment>
<keyword evidence="7 8" id="KW-0472">Membrane</keyword>
<feature type="transmembrane region" description="Helical" evidence="8">
    <location>
        <begin position="424"/>
        <end position="444"/>
    </location>
</feature>
<dbReference type="NCBIfam" id="TIGR03008">
    <property type="entry name" value="pepcterm_CAAX"/>
    <property type="match status" value="1"/>
</dbReference>
<dbReference type="InterPro" id="IPR026420">
    <property type="entry name" value="Exo_VPEID"/>
</dbReference>
<feature type="transmembrane region" description="Helical" evidence="8">
    <location>
        <begin position="393"/>
        <end position="412"/>
    </location>
</feature>
<evidence type="ECO:0000256" key="4">
    <source>
        <dbReference type="ARBA" id="ARBA00022692"/>
    </source>
</evidence>
<feature type="transmembrane region" description="Helical" evidence="8">
    <location>
        <begin position="12"/>
        <end position="35"/>
    </location>
</feature>
<dbReference type="NCBIfam" id="TIGR04162">
    <property type="entry name" value="exo_VPEID"/>
    <property type="match status" value="1"/>
</dbReference>
<evidence type="ECO:0000256" key="8">
    <source>
        <dbReference type="SAM" id="Phobius"/>
    </source>
</evidence>
<evidence type="ECO:0000256" key="2">
    <source>
        <dbReference type="ARBA" id="ARBA00022475"/>
    </source>
</evidence>
<dbReference type="EMBL" id="JACHFM010000001">
    <property type="protein sequence ID" value="MBB5221475.1"/>
    <property type="molecule type" value="Genomic_DNA"/>
</dbReference>
<feature type="domain" description="CAAX prenyl protease 2/Lysostaphin resistance protein A-like" evidence="9">
    <location>
        <begin position="397"/>
        <end position="482"/>
    </location>
</feature>
<dbReference type="InterPro" id="IPR014346">
    <property type="entry name" value="Prenyl_protease-related"/>
</dbReference>
<keyword evidence="3" id="KW-0645">Protease</keyword>
<keyword evidence="11" id="KW-1185">Reference proteome</keyword>
<keyword evidence="6 8" id="KW-1133">Transmembrane helix</keyword>
<accession>A0A840SLI2</accession>
<evidence type="ECO:0000256" key="6">
    <source>
        <dbReference type="ARBA" id="ARBA00022989"/>
    </source>
</evidence>
<dbReference type="RefSeq" id="WP_184147836.1">
    <property type="nucleotide sequence ID" value="NZ_JACHFM010000001.1"/>
</dbReference>
<proteinExistence type="predicted"/>
<feature type="transmembrane region" description="Helical" evidence="8">
    <location>
        <begin position="371"/>
        <end position="387"/>
    </location>
</feature>
<dbReference type="GO" id="GO:0005886">
    <property type="term" value="C:plasma membrane"/>
    <property type="evidence" value="ECO:0007669"/>
    <property type="project" value="UniProtKB-SubCell"/>
</dbReference>
<feature type="transmembrane region" description="Helical" evidence="8">
    <location>
        <begin position="115"/>
        <end position="134"/>
    </location>
</feature>
<name>A0A840SLI2_9RHOB</name>
<dbReference type="GO" id="GO:0080120">
    <property type="term" value="P:CAAX-box protein maturation"/>
    <property type="evidence" value="ECO:0007669"/>
    <property type="project" value="UniProtKB-ARBA"/>
</dbReference>
<dbReference type="GO" id="GO:0006508">
    <property type="term" value="P:proteolysis"/>
    <property type="evidence" value="ECO:0007669"/>
    <property type="project" value="UniProtKB-KW"/>
</dbReference>
<evidence type="ECO:0000256" key="1">
    <source>
        <dbReference type="ARBA" id="ARBA00004651"/>
    </source>
</evidence>
<feature type="transmembrane region" description="Helical" evidence="8">
    <location>
        <begin position="84"/>
        <end position="103"/>
    </location>
</feature>
<evidence type="ECO:0000313" key="10">
    <source>
        <dbReference type="EMBL" id="MBB5221475.1"/>
    </source>
</evidence>
<dbReference type="Proteomes" id="UP000549457">
    <property type="component" value="Unassembled WGS sequence"/>
</dbReference>
<evidence type="ECO:0000256" key="7">
    <source>
        <dbReference type="ARBA" id="ARBA00023136"/>
    </source>
</evidence>
<keyword evidence="5" id="KW-0378">Hydrolase</keyword>